<feature type="compositionally biased region" description="Polar residues" evidence="1">
    <location>
        <begin position="134"/>
        <end position="146"/>
    </location>
</feature>
<feature type="compositionally biased region" description="Basic and acidic residues" evidence="1">
    <location>
        <begin position="1"/>
        <end position="12"/>
    </location>
</feature>
<feature type="region of interest" description="Disordered" evidence="1">
    <location>
        <begin position="155"/>
        <end position="174"/>
    </location>
</feature>
<feature type="region of interest" description="Disordered" evidence="1">
    <location>
        <begin position="128"/>
        <end position="149"/>
    </location>
</feature>
<feature type="region of interest" description="Disordered" evidence="1">
    <location>
        <begin position="1"/>
        <end position="38"/>
    </location>
</feature>
<dbReference type="Proteomes" id="UP000030746">
    <property type="component" value="Unassembled WGS sequence"/>
</dbReference>
<reference evidence="2 3" key="1">
    <citation type="journal article" date="2013" name="Nature">
        <title>Insights into bilaterian evolution from three spiralian genomes.</title>
        <authorList>
            <person name="Simakov O."/>
            <person name="Marletaz F."/>
            <person name="Cho S.J."/>
            <person name="Edsinger-Gonzales E."/>
            <person name="Havlak P."/>
            <person name="Hellsten U."/>
            <person name="Kuo D.H."/>
            <person name="Larsson T."/>
            <person name="Lv J."/>
            <person name="Arendt D."/>
            <person name="Savage R."/>
            <person name="Osoegawa K."/>
            <person name="de Jong P."/>
            <person name="Grimwood J."/>
            <person name="Chapman J.A."/>
            <person name="Shapiro H."/>
            <person name="Aerts A."/>
            <person name="Otillar R.P."/>
            <person name="Terry A.Y."/>
            <person name="Boore J.L."/>
            <person name="Grigoriev I.V."/>
            <person name="Lindberg D.R."/>
            <person name="Seaver E.C."/>
            <person name="Weisblat D.A."/>
            <person name="Putnam N.H."/>
            <person name="Rokhsar D.S."/>
        </authorList>
    </citation>
    <scope>NUCLEOTIDE SEQUENCE [LARGE SCALE GENOMIC DNA]</scope>
</reference>
<dbReference type="AlphaFoldDB" id="V4BFB3"/>
<keyword evidence="3" id="KW-1185">Reference proteome</keyword>
<protein>
    <submittedName>
        <fullName evidence="2">Uncharacterized protein</fullName>
    </submittedName>
</protein>
<dbReference type="OrthoDB" id="6159341at2759"/>
<organism evidence="2 3">
    <name type="scientific">Lottia gigantea</name>
    <name type="common">Giant owl limpet</name>
    <dbReference type="NCBI Taxonomy" id="225164"/>
    <lineage>
        <taxon>Eukaryota</taxon>
        <taxon>Metazoa</taxon>
        <taxon>Spiralia</taxon>
        <taxon>Lophotrochozoa</taxon>
        <taxon>Mollusca</taxon>
        <taxon>Gastropoda</taxon>
        <taxon>Patellogastropoda</taxon>
        <taxon>Lottioidea</taxon>
        <taxon>Lottiidae</taxon>
        <taxon>Lottia</taxon>
    </lineage>
</organism>
<evidence type="ECO:0000256" key="1">
    <source>
        <dbReference type="SAM" id="MobiDB-lite"/>
    </source>
</evidence>
<evidence type="ECO:0000313" key="2">
    <source>
        <dbReference type="EMBL" id="ESP04527.1"/>
    </source>
</evidence>
<dbReference type="KEGG" id="lgi:LOTGIDRAFT_170770"/>
<dbReference type="RefSeq" id="XP_009044858.1">
    <property type="nucleotide sequence ID" value="XM_009046610.1"/>
</dbReference>
<feature type="compositionally biased region" description="Basic and acidic residues" evidence="1">
    <location>
        <begin position="155"/>
        <end position="170"/>
    </location>
</feature>
<gene>
    <name evidence="2" type="ORF">LOTGIDRAFT_170770</name>
</gene>
<evidence type="ECO:0000313" key="3">
    <source>
        <dbReference type="Proteomes" id="UP000030746"/>
    </source>
</evidence>
<name>V4BFB3_LOTGI</name>
<feature type="compositionally biased region" description="Polar residues" evidence="1">
    <location>
        <begin position="13"/>
        <end position="28"/>
    </location>
</feature>
<proteinExistence type="predicted"/>
<accession>V4BFB3</accession>
<sequence length="394" mass="44543">MADVEVCEKEVQTSKPPTDRPSIQTAPSAVSDFSYKSSDTMSEGKLDSLFTNSMKILVRRVNDKDGDSRRPSADVPIEHARTGQKCSVAGCTGIVGNHSDLPDVQSHLDNYSAQSGYLDRRSINYARQFDHDSGNNGRRSGQQSRANGKYIDHLKNTERQSKPNHSEYRRFNSASTDHSSLRLDGISKLPRDTTLQDFNLGFLKHGSDRGTSVDSWRPYRPISKPRLALTRSKTTIPCTSSASRQCDACSVRDLQSWFIMNPGNASPRSPNDVISPTRITREKSQVFLLNKQPKLDCIGQNMAEVMLPMTTVPKKGLIKLTYMDEDISDREGTFHKGKERNRRWREPLRPLIKNKRILEGIKESYNILLEKERLESEQVQRLLNQDQPVHLAAL</sequence>
<dbReference type="GeneID" id="20241536"/>
<dbReference type="EMBL" id="KB199728">
    <property type="protein sequence ID" value="ESP04527.1"/>
    <property type="molecule type" value="Genomic_DNA"/>
</dbReference>
<dbReference type="CTD" id="20241536"/>
<dbReference type="HOGENOM" id="CLU_700742_0_0_1"/>